<dbReference type="Gene3D" id="1.25.40.10">
    <property type="entry name" value="Tetratricopeptide repeat domain"/>
    <property type="match status" value="1"/>
</dbReference>
<protein>
    <recommendedName>
        <fullName evidence="4">Tetratricopeptide repeat protein</fullName>
    </recommendedName>
</protein>
<evidence type="ECO:0000256" key="1">
    <source>
        <dbReference type="SAM" id="MobiDB-lite"/>
    </source>
</evidence>
<feature type="compositionally biased region" description="Polar residues" evidence="1">
    <location>
        <begin position="1"/>
        <end position="10"/>
    </location>
</feature>
<proteinExistence type="predicted"/>
<evidence type="ECO:0000313" key="2">
    <source>
        <dbReference type="EMBL" id="QDV57069.1"/>
    </source>
</evidence>
<dbReference type="Proteomes" id="UP000316770">
    <property type="component" value="Chromosome"/>
</dbReference>
<gene>
    <name evidence="2" type="ORF">Mal33_30700</name>
</gene>
<dbReference type="InterPro" id="IPR011990">
    <property type="entry name" value="TPR-like_helical_dom_sf"/>
</dbReference>
<reference evidence="2 3" key="1">
    <citation type="submission" date="2019-02" db="EMBL/GenBank/DDBJ databases">
        <title>Deep-cultivation of Planctomycetes and their phenomic and genomic characterization uncovers novel biology.</title>
        <authorList>
            <person name="Wiegand S."/>
            <person name="Jogler M."/>
            <person name="Boedeker C."/>
            <person name="Pinto D."/>
            <person name="Vollmers J."/>
            <person name="Rivas-Marin E."/>
            <person name="Kohn T."/>
            <person name="Peeters S.H."/>
            <person name="Heuer A."/>
            <person name="Rast P."/>
            <person name="Oberbeckmann S."/>
            <person name="Bunk B."/>
            <person name="Jeske O."/>
            <person name="Meyerdierks A."/>
            <person name="Storesund J.E."/>
            <person name="Kallscheuer N."/>
            <person name="Luecker S."/>
            <person name="Lage O.M."/>
            <person name="Pohl T."/>
            <person name="Merkel B.J."/>
            <person name="Hornburger P."/>
            <person name="Mueller R.-W."/>
            <person name="Bruemmer F."/>
            <person name="Labrenz M."/>
            <person name="Spormann A.M."/>
            <person name="Op den Camp H."/>
            <person name="Overmann J."/>
            <person name="Amann R."/>
            <person name="Jetten M.S.M."/>
            <person name="Mascher T."/>
            <person name="Medema M.H."/>
            <person name="Devos D.P."/>
            <person name="Kaster A.-K."/>
            <person name="Ovreas L."/>
            <person name="Rohde M."/>
            <person name="Galperin M.Y."/>
            <person name="Jogler C."/>
        </authorList>
    </citation>
    <scope>NUCLEOTIDE SEQUENCE [LARGE SCALE GENOMIC DNA]</scope>
    <source>
        <strain evidence="2 3">Mal33</strain>
    </source>
</reference>
<evidence type="ECO:0000313" key="3">
    <source>
        <dbReference type="Proteomes" id="UP000316770"/>
    </source>
</evidence>
<sequence length="203" mass="22683">MSARNLSNVSKKSHEGAKKHPNQSQQSPTKAGFKNQVFERVASLVRESDCEEAVEVLRAAGFDIQIRNALGVCLMRAGRPEEAVAVFRQFVLQSDGVSERKELSNAYKRNFATALLMKGSPSGAVSVLTETHELDHPMAVRISGAIRSWAKSLSWWRRFDWKINGIEPANCHVPLDFEPGEFDFETVVRQQDLPRDGRFGLAV</sequence>
<accession>A0A518IVG3</accession>
<dbReference type="AlphaFoldDB" id="A0A518IVG3"/>
<name>A0A518IVG3_9BACT</name>
<organism evidence="2 3">
    <name type="scientific">Rosistilla oblonga</name>
    <dbReference type="NCBI Taxonomy" id="2527990"/>
    <lineage>
        <taxon>Bacteria</taxon>
        <taxon>Pseudomonadati</taxon>
        <taxon>Planctomycetota</taxon>
        <taxon>Planctomycetia</taxon>
        <taxon>Pirellulales</taxon>
        <taxon>Pirellulaceae</taxon>
        <taxon>Rosistilla</taxon>
    </lineage>
</organism>
<dbReference type="RefSeq" id="WP_145286168.1">
    <property type="nucleotide sequence ID" value="NZ_CP036318.1"/>
</dbReference>
<dbReference type="EMBL" id="CP036318">
    <property type="protein sequence ID" value="QDV57069.1"/>
    <property type="molecule type" value="Genomic_DNA"/>
</dbReference>
<feature type="region of interest" description="Disordered" evidence="1">
    <location>
        <begin position="1"/>
        <end position="32"/>
    </location>
</feature>
<evidence type="ECO:0008006" key="4">
    <source>
        <dbReference type="Google" id="ProtNLM"/>
    </source>
</evidence>
<keyword evidence="3" id="KW-1185">Reference proteome</keyword>
<dbReference type="SUPFAM" id="SSF48452">
    <property type="entry name" value="TPR-like"/>
    <property type="match status" value="1"/>
</dbReference>